<protein>
    <recommendedName>
        <fullName evidence="2">LiaF transmembrane domain-containing protein</fullName>
    </recommendedName>
</protein>
<dbReference type="EMBL" id="JBHSXN010000001">
    <property type="protein sequence ID" value="MFC6951564.1"/>
    <property type="molecule type" value="Genomic_DNA"/>
</dbReference>
<evidence type="ECO:0000256" key="1">
    <source>
        <dbReference type="SAM" id="Phobius"/>
    </source>
</evidence>
<evidence type="ECO:0000313" key="4">
    <source>
        <dbReference type="Proteomes" id="UP001596395"/>
    </source>
</evidence>
<feature type="transmembrane region" description="Helical" evidence="1">
    <location>
        <begin position="40"/>
        <end position="59"/>
    </location>
</feature>
<dbReference type="RefSeq" id="WP_336348592.1">
    <property type="nucleotide sequence ID" value="NZ_JAZAQL010000001.1"/>
</dbReference>
<dbReference type="AlphaFoldDB" id="A0ABD5VDE1"/>
<reference evidence="3 4" key="1">
    <citation type="journal article" date="2019" name="Int. J. Syst. Evol. Microbiol.">
        <title>The Global Catalogue of Microorganisms (GCM) 10K type strain sequencing project: providing services to taxonomists for standard genome sequencing and annotation.</title>
        <authorList>
            <consortium name="The Broad Institute Genomics Platform"/>
            <consortium name="The Broad Institute Genome Sequencing Center for Infectious Disease"/>
            <person name="Wu L."/>
            <person name="Ma J."/>
        </authorList>
    </citation>
    <scope>NUCLEOTIDE SEQUENCE [LARGE SCALE GENOMIC DNA]</scope>
    <source>
        <strain evidence="3 4">GX26</strain>
    </source>
</reference>
<dbReference type="Proteomes" id="UP001596395">
    <property type="component" value="Unassembled WGS sequence"/>
</dbReference>
<evidence type="ECO:0000313" key="3">
    <source>
        <dbReference type="EMBL" id="MFC6951564.1"/>
    </source>
</evidence>
<keyword evidence="1" id="KW-0472">Membrane</keyword>
<keyword evidence="1" id="KW-1133">Transmembrane helix</keyword>
<evidence type="ECO:0000259" key="2">
    <source>
        <dbReference type="Pfam" id="PF22570"/>
    </source>
</evidence>
<keyword evidence="1" id="KW-0812">Transmembrane</keyword>
<feature type="domain" description="LiaF transmembrane" evidence="2">
    <location>
        <begin position="20"/>
        <end position="117"/>
    </location>
</feature>
<comment type="caution">
    <text evidence="3">The sequence shown here is derived from an EMBL/GenBank/DDBJ whole genome shotgun (WGS) entry which is preliminary data.</text>
</comment>
<sequence length="228" mass="24607">MSNSDSVVVSTGTRSNGRWLIGGFVVLFGVLLLLDTTDTVPFDGFDVLLASAFVVYGAYRLVTTRFTHLFWPITFVLVGSGWLLVEFSVLTGAEAGQFWPLLVVLYGATLVLGRNRKNRLVRMGGSHVVVGNVDDVDRDGARSVTAVFEDADVDLRAVERDPDDPPLAVDVTAIFGDATVRVPENWVVGIDTTAVFGEVRDRRRSNPSGSPDLVVDGAAIFGDVTVMD</sequence>
<name>A0ABD5VDE1_9EURY</name>
<feature type="transmembrane region" description="Helical" evidence="1">
    <location>
        <begin position="97"/>
        <end position="113"/>
    </location>
</feature>
<keyword evidence="4" id="KW-1185">Reference proteome</keyword>
<gene>
    <name evidence="3" type="ORF">ACFQGB_01690</name>
</gene>
<feature type="transmembrane region" description="Helical" evidence="1">
    <location>
        <begin position="16"/>
        <end position="34"/>
    </location>
</feature>
<accession>A0ABD5VDE1</accession>
<feature type="transmembrane region" description="Helical" evidence="1">
    <location>
        <begin position="66"/>
        <end position="85"/>
    </location>
</feature>
<organism evidence="3 4">
    <name type="scientific">Halorubellus litoreus</name>
    <dbReference type="NCBI Taxonomy" id="755308"/>
    <lineage>
        <taxon>Archaea</taxon>
        <taxon>Methanobacteriati</taxon>
        <taxon>Methanobacteriota</taxon>
        <taxon>Stenosarchaea group</taxon>
        <taxon>Halobacteria</taxon>
        <taxon>Halobacteriales</taxon>
        <taxon>Halorubellaceae</taxon>
        <taxon>Halorubellus</taxon>
    </lineage>
</organism>
<dbReference type="InterPro" id="IPR054331">
    <property type="entry name" value="LiaF_TM"/>
</dbReference>
<proteinExistence type="predicted"/>
<dbReference type="Pfam" id="PF22570">
    <property type="entry name" value="LiaF-TM"/>
    <property type="match status" value="1"/>
</dbReference>